<sequence>MNMGQDNSSVSAGTGSTKKKNIPVELTAYGTTPSGKPRLFVCQTCTRAFARLEHLRRHERSHTKEKPFSCGVCQRKFSRRDLLLRHAQKLHAGCADAITRLRRKSIKRNSSINDLDEYEYEDEDEDDIMDLEASGSPAVKDSKLQAEHSIQTPYDPVQFNLNLFSQQKQQNKPTPPRHGSVSSKEPGSLQRQVFDRKRPNRLRGASFSAQSGANYALGLPQFSESYPEADSVEFSTPQILATTTSDESYWFNNLSTIPGLSEHASSNRAVQMARANLDQRDIRHGSTMSLDSNSDFGMSHHGSVSQHPPNPHHRSDSMASSSSFNTFDSVNLQYMMPNATFSANEITPATTNSTSIANNPNLSTEDYGYAFYDVPETVIAKSESKPAHSLSPIEQEMDDDQSSNHTMQKEGNPSNNNNMDVNFLNDFGELTHDFDVNTRFMPGGYSFYDDNPSVSSSGMETNSPQVVSPPPTNGRYQTSTNSHLAQETTSGQDGLSPNRLFKPNSFAANNYNKNKLFTSNIRYMISKALSKYPISGVMTPTIPSNEKLEFYLNNFERTFLYHYPFIHSSKLNEYEIMSMTANEDPSSESARVCLPLLVATMGALLTNNKNDSEHLYEASRRTIHIYLESRKSTPSNGSPNGAKQPLSSNPLWLIQSLTLSVIYGLFSDNENNVYIVIRQLNALNSLVKSSIKTNRTILFSIHGEDEEIYNKTNELFSNEFLQNDLFSNSSMTVNDQVKFKNNIIVQSQNRIVFMIYRLTNFLLMMYNVPLTLSVNDLGSLEAPDVNDEFLWNFKTCLDYRAYCKEHLPNVSLDDMLNKLNTSKVPFKDLVYQFTSGNFNGQDYGELLSQRSRFEFISLLHGIFELKQYDELNSINVPQILDYLSPFIGQSKEYDDGMNKVQSALEQFDYALLAYFVKFTTLIDIKSLKEQSWIRNVEKLTNNYLQCLGNAEKLEDDNFLQVVDCCLLIIRYILFSTPEMSTGANFQALSLMDNAEVSFGLQILDDFGEIDFSRSCIHSQVLFHAFAVLSIFSIILTKHMNNNYSTETNKAWLKRFGIALNMMRRIETFLKMKYQSMKKENEISSLMLYSNGSPRTIAIENELAMHGVGDHHAIAFGMDKTLYILKIGELILGYLHDAKIKVSIFKKLSGNLSQIRKFLIDNESRIPTH</sequence>
<dbReference type="Proteomes" id="UP001241377">
    <property type="component" value="Unassembled WGS sequence"/>
</dbReference>
<comment type="caution">
    <text evidence="1">The sequence shown here is derived from an EMBL/GenBank/DDBJ whole genome shotgun (WGS) entry which is preliminary data.</text>
</comment>
<evidence type="ECO:0000313" key="1">
    <source>
        <dbReference type="EMBL" id="KAJ9101550.1"/>
    </source>
</evidence>
<proteinExistence type="predicted"/>
<reference evidence="1" key="1">
    <citation type="submission" date="2023-04" db="EMBL/GenBank/DDBJ databases">
        <title>Draft Genome sequencing of Naganishia species isolated from polar environments using Oxford Nanopore Technology.</title>
        <authorList>
            <person name="Leo P."/>
            <person name="Venkateswaran K."/>
        </authorList>
    </citation>
    <scope>NUCLEOTIDE SEQUENCE</scope>
    <source>
        <strain evidence="1">MNA-CCFEE 5261</strain>
    </source>
</reference>
<evidence type="ECO:0000313" key="2">
    <source>
        <dbReference type="Proteomes" id="UP001241377"/>
    </source>
</evidence>
<gene>
    <name evidence="1" type="ORF">QFC19_005047</name>
</gene>
<protein>
    <submittedName>
        <fullName evidence="1">Uncharacterized protein</fullName>
    </submittedName>
</protein>
<keyword evidence="2" id="KW-1185">Reference proteome</keyword>
<name>A0ACC2VRP1_9TREE</name>
<organism evidence="1 2">
    <name type="scientific">Naganishia cerealis</name>
    <dbReference type="NCBI Taxonomy" id="610337"/>
    <lineage>
        <taxon>Eukaryota</taxon>
        <taxon>Fungi</taxon>
        <taxon>Dikarya</taxon>
        <taxon>Basidiomycota</taxon>
        <taxon>Agaricomycotina</taxon>
        <taxon>Tremellomycetes</taxon>
        <taxon>Filobasidiales</taxon>
        <taxon>Filobasidiaceae</taxon>
        <taxon>Naganishia</taxon>
    </lineage>
</organism>
<dbReference type="EMBL" id="JASBWR010000056">
    <property type="protein sequence ID" value="KAJ9101550.1"/>
    <property type="molecule type" value="Genomic_DNA"/>
</dbReference>
<accession>A0ACC2VRP1</accession>